<name>A0A158QEZ2_HYMDI</name>
<reference evidence="3" key="1">
    <citation type="submission" date="2016-04" db="UniProtKB">
        <authorList>
            <consortium name="WormBaseParasite"/>
        </authorList>
    </citation>
    <scope>IDENTIFICATION</scope>
</reference>
<protein>
    <submittedName>
        <fullName evidence="3">RPAP3_C domain-containing protein</fullName>
    </submittedName>
</protein>
<dbReference type="Proteomes" id="UP000274504">
    <property type="component" value="Unassembled WGS sequence"/>
</dbReference>
<organism evidence="3">
    <name type="scientific">Hymenolepis diminuta</name>
    <name type="common">Rat tapeworm</name>
    <dbReference type="NCBI Taxonomy" id="6216"/>
    <lineage>
        <taxon>Eukaryota</taxon>
        <taxon>Metazoa</taxon>
        <taxon>Spiralia</taxon>
        <taxon>Lophotrochozoa</taxon>
        <taxon>Platyhelminthes</taxon>
        <taxon>Cestoda</taxon>
        <taxon>Eucestoda</taxon>
        <taxon>Cyclophyllidea</taxon>
        <taxon>Hymenolepididae</taxon>
        <taxon>Hymenolepis</taxon>
    </lineage>
</organism>
<reference evidence="1 2" key="2">
    <citation type="submission" date="2018-11" db="EMBL/GenBank/DDBJ databases">
        <authorList>
            <consortium name="Pathogen Informatics"/>
        </authorList>
    </citation>
    <scope>NUCLEOTIDE SEQUENCE [LARGE SCALE GENOMIC DNA]</scope>
</reference>
<accession>A0A158QEZ2</accession>
<evidence type="ECO:0000313" key="1">
    <source>
        <dbReference type="EMBL" id="VDL60419.1"/>
    </source>
</evidence>
<evidence type="ECO:0000313" key="3">
    <source>
        <dbReference type="WBParaSite" id="HDID_0000810301-mRNA-1"/>
    </source>
</evidence>
<evidence type="ECO:0000313" key="2">
    <source>
        <dbReference type="Proteomes" id="UP000274504"/>
    </source>
</evidence>
<proteinExistence type="predicted"/>
<sequence>MANPKCHDLADHTLLAPPLAEAFDELRLSTISLFGNASSNPSGQCSHGSLERFLDSPRISSTVSPRPYFQHFTVEMDYFSHKQTYGSCSVLTEFANYETSVNAHANSNSLNLHTLKRLRHNSASPKFPIDHEENRPLKFNTEAPENSLTIAHPKPCYVLHDYGYFLQPFRSFYNLPYLLIDRSNSGSTNLGQTRTFLETDISPKDLQKIIVTVEHLNETLRTFDPTTIEMIIECLHNPNKLLLKLSLETIKEILGNTRSAVAQKLPISRQKMIDS</sequence>
<dbReference type="AlphaFoldDB" id="A0A158QEZ2"/>
<dbReference type="WBParaSite" id="HDID_0000810301-mRNA-1">
    <property type="protein sequence ID" value="HDID_0000810301-mRNA-1"/>
    <property type="gene ID" value="HDID_0000810301"/>
</dbReference>
<dbReference type="OrthoDB" id="6249449at2759"/>
<dbReference type="EMBL" id="UYSG01011028">
    <property type="protein sequence ID" value="VDL60419.1"/>
    <property type="molecule type" value="Genomic_DNA"/>
</dbReference>
<gene>
    <name evidence="1" type="ORF">HDID_LOCUS8101</name>
</gene>